<keyword evidence="2" id="KW-1185">Reference proteome</keyword>
<proteinExistence type="predicted"/>
<dbReference type="SUPFAM" id="SSF55781">
    <property type="entry name" value="GAF domain-like"/>
    <property type="match status" value="1"/>
</dbReference>
<dbReference type="RefSeq" id="WP_270917572.1">
    <property type="nucleotide sequence ID" value="NZ_CP127247.1"/>
</dbReference>
<name>A0A9Y2L2C1_9RHOB</name>
<organism evidence="1 2">
    <name type="scientific">Parasedimentitalea psychrophila</name>
    <dbReference type="NCBI Taxonomy" id="2997337"/>
    <lineage>
        <taxon>Bacteria</taxon>
        <taxon>Pseudomonadati</taxon>
        <taxon>Pseudomonadota</taxon>
        <taxon>Alphaproteobacteria</taxon>
        <taxon>Rhodobacterales</taxon>
        <taxon>Paracoccaceae</taxon>
        <taxon>Parasedimentitalea</taxon>
    </lineage>
</organism>
<reference evidence="1 2" key="1">
    <citation type="submission" date="2023-06" db="EMBL/GenBank/DDBJ databases">
        <title>Parasedimentitalea psychrophila sp. nov., a psychrophilic bacterium isolated from deep-sea sediment.</title>
        <authorList>
            <person name="Li A."/>
        </authorList>
    </citation>
    <scope>NUCLEOTIDE SEQUENCE [LARGE SCALE GENOMIC DNA]</scope>
    <source>
        <strain evidence="1 2">QS115</strain>
    </source>
</reference>
<dbReference type="Gene3D" id="3.30.450.40">
    <property type="match status" value="1"/>
</dbReference>
<gene>
    <name evidence="1" type="ORF">QPJ95_07190</name>
</gene>
<evidence type="ECO:0000313" key="1">
    <source>
        <dbReference type="EMBL" id="WIY26695.1"/>
    </source>
</evidence>
<evidence type="ECO:0000313" key="2">
    <source>
        <dbReference type="Proteomes" id="UP001238334"/>
    </source>
</evidence>
<dbReference type="Proteomes" id="UP001238334">
    <property type="component" value="Chromosome"/>
</dbReference>
<dbReference type="InterPro" id="IPR029016">
    <property type="entry name" value="GAF-like_dom_sf"/>
</dbReference>
<accession>A0A9Y2L2C1</accession>
<dbReference type="KEGG" id="ppso:QPJ95_07190"/>
<sequence>MTNNTAQARFELALSSAKTAQQAYDALSELTKELVGAKLFTVMTVDMATELAQRTYTSDPENYPTSGTKPITRNSWFSIVHDQHECFVANTIEDIAQVFPDYELINTLGCQSVINLPIVIGGTLAATVNILHETGYYTEDRVQRTKDLLTLPSLAALCVAQRLIT</sequence>
<dbReference type="AlphaFoldDB" id="A0A9Y2L2C1"/>
<protein>
    <submittedName>
        <fullName evidence="1">GAF domain-containing protein</fullName>
    </submittedName>
</protein>
<dbReference type="EMBL" id="CP127247">
    <property type="protein sequence ID" value="WIY26695.1"/>
    <property type="molecule type" value="Genomic_DNA"/>
</dbReference>